<accession>A0ABW1IX14</accession>
<dbReference type="RefSeq" id="WP_379582137.1">
    <property type="nucleotide sequence ID" value="NZ_JBHSQW010000004.1"/>
</dbReference>
<sequence length="332" mass="35819">MDYAPETPPVDPPGPDRLLEVGGNAIARGQRMQVDYSLRQIEYFVQTAKLGTISAAAKTCNTSHTAVALAISELERHLGVQLFIRRKAKGVVLTEAGTRVLPEARALLLSAEGLQLTARTEGVAIHGRLTFGCSSTLAPFVVPRMLDDLGCQFPKLTVAILEGAAETLRQALLNGDCDVALMYASQDMTGLHCQTIATLRPYILLSANHRFADQESIWLADLSAEPLITPITSPGVYDSEAVLRSAGIEPRVGLRSNSMEVVRAAVGRGLGFAILVQRWPAMESFEGRPLICREITDPIPSTRVVLARAAGVKTTNRVETVVRYCVSAFGQP</sequence>
<protein>
    <submittedName>
        <fullName evidence="6">LysR family transcriptional regulator</fullName>
    </submittedName>
</protein>
<feature type="domain" description="HTH lysR-type" evidence="5">
    <location>
        <begin position="36"/>
        <end position="94"/>
    </location>
</feature>
<keyword evidence="2" id="KW-0805">Transcription regulation</keyword>
<evidence type="ECO:0000256" key="4">
    <source>
        <dbReference type="ARBA" id="ARBA00023163"/>
    </source>
</evidence>
<evidence type="ECO:0000256" key="1">
    <source>
        <dbReference type="ARBA" id="ARBA00009437"/>
    </source>
</evidence>
<keyword evidence="3" id="KW-0238">DNA-binding</keyword>
<dbReference type="Pfam" id="PF03466">
    <property type="entry name" value="LysR_substrate"/>
    <property type="match status" value="1"/>
</dbReference>
<dbReference type="InterPro" id="IPR000847">
    <property type="entry name" value="LysR_HTH_N"/>
</dbReference>
<dbReference type="Pfam" id="PF00126">
    <property type="entry name" value="HTH_1"/>
    <property type="match status" value="1"/>
</dbReference>
<evidence type="ECO:0000313" key="6">
    <source>
        <dbReference type="EMBL" id="MFC5992974.1"/>
    </source>
</evidence>
<proteinExistence type="inferred from homology"/>
<comment type="caution">
    <text evidence="6">The sequence shown here is derived from an EMBL/GenBank/DDBJ whole genome shotgun (WGS) entry which is preliminary data.</text>
</comment>
<dbReference type="InterPro" id="IPR036388">
    <property type="entry name" value="WH-like_DNA-bd_sf"/>
</dbReference>
<keyword evidence="4" id="KW-0804">Transcription</keyword>
<dbReference type="PANTHER" id="PTHR30346">
    <property type="entry name" value="TRANSCRIPTIONAL DUAL REGULATOR HCAR-RELATED"/>
    <property type="match status" value="1"/>
</dbReference>
<dbReference type="Gene3D" id="1.10.10.10">
    <property type="entry name" value="Winged helix-like DNA-binding domain superfamily/Winged helix DNA-binding domain"/>
    <property type="match status" value="1"/>
</dbReference>
<dbReference type="InterPro" id="IPR005119">
    <property type="entry name" value="LysR_subst-bd"/>
</dbReference>
<organism evidence="6 7">
    <name type="scientific">Pseudonocardia hispaniensis</name>
    <dbReference type="NCBI Taxonomy" id="904933"/>
    <lineage>
        <taxon>Bacteria</taxon>
        <taxon>Bacillati</taxon>
        <taxon>Actinomycetota</taxon>
        <taxon>Actinomycetes</taxon>
        <taxon>Pseudonocardiales</taxon>
        <taxon>Pseudonocardiaceae</taxon>
        <taxon>Pseudonocardia</taxon>
    </lineage>
</organism>
<dbReference type="SUPFAM" id="SSF53850">
    <property type="entry name" value="Periplasmic binding protein-like II"/>
    <property type="match status" value="1"/>
</dbReference>
<evidence type="ECO:0000256" key="2">
    <source>
        <dbReference type="ARBA" id="ARBA00023015"/>
    </source>
</evidence>
<gene>
    <name evidence="6" type="ORF">ACFQE5_01970</name>
</gene>
<evidence type="ECO:0000256" key="3">
    <source>
        <dbReference type="ARBA" id="ARBA00023125"/>
    </source>
</evidence>
<dbReference type="InterPro" id="IPR036390">
    <property type="entry name" value="WH_DNA-bd_sf"/>
</dbReference>
<dbReference type="Gene3D" id="3.40.190.10">
    <property type="entry name" value="Periplasmic binding protein-like II"/>
    <property type="match status" value="2"/>
</dbReference>
<reference evidence="7" key="1">
    <citation type="journal article" date="2019" name="Int. J. Syst. Evol. Microbiol.">
        <title>The Global Catalogue of Microorganisms (GCM) 10K type strain sequencing project: providing services to taxonomists for standard genome sequencing and annotation.</title>
        <authorList>
            <consortium name="The Broad Institute Genomics Platform"/>
            <consortium name="The Broad Institute Genome Sequencing Center for Infectious Disease"/>
            <person name="Wu L."/>
            <person name="Ma J."/>
        </authorList>
    </citation>
    <scope>NUCLEOTIDE SEQUENCE [LARGE SCALE GENOMIC DNA]</scope>
    <source>
        <strain evidence="7">CCM 8391</strain>
    </source>
</reference>
<name>A0ABW1IX14_9PSEU</name>
<dbReference type="PANTHER" id="PTHR30346:SF0">
    <property type="entry name" value="HCA OPERON TRANSCRIPTIONAL ACTIVATOR HCAR"/>
    <property type="match status" value="1"/>
</dbReference>
<comment type="similarity">
    <text evidence="1">Belongs to the LysR transcriptional regulatory family.</text>
</comment>
<dbReference type="Proteomes" id="UP001596302">
    <property type="component" value="Unassembled WGS sequence"/>
</dbReference>
<dbReference type="EMBL" id="JBHSQW010000004">
    <property type="protein sequence ID" value="MFC5992974.1"/>
    <property type="molecule type" value="Genomic_DNA"/>
</dbReference>
<evidence type="ECO:0000313" key="7">
    <source>
        <dbReference type="Proteomes" id="UP001596302"/>
    </source>
</evidence>
<keyword evidence="7" id="KW-1185">Reference proteome</keyword>
<dbReference type="PROSITE" id="PS50931">
    <property type="entry name" value="HTH_LYSR"/>
    <property type="match status" value="1"/>
</dbReference>
<dbReference type="SUPFAM" id="SSF46785">
    <property type="entry name" value="Winged helix' DNA-binding domain"/>
    <property type="match status" value="1"/>
</dbReference>
<evidence type="ECO:0000259" key="5">
    <source>
        <dbReference type="PROSITE" id="PS50931"/>
    </source>
</evidence>